<evidence type="ECO:0000313" key="3">
    <source>
        <dbReference type="Proteomes" id="UP000252107"/>
    </source>
</evidence>
<organism evidence="2 3">
    <name type="scientific">Nostoc minutum NIES-26</name>
    <dbReference type="NCBI Taxonomy" id="1844469"/>
    <lineage>
        <taxon>Bacteria</taxon>
        <taxon>Bacillati</taxon>
        <taxon>Cyanobacteriota</taxon>
        <taxon>Cyanophyceae</taxon>
        <taxon>Nostocales</taxon>
        <taxon>Nostocaceae</taxon>
        <taxon>Nostoc</taxon>
    </lineage>
</organism>
<keyword evidence="3" id="KW-1185">Reference proteome</keyword>
<protein>
    <submittedName>
        <fullName evidence="2">Uncharacterized protein</fullName>
    </submittedName>
</protein>
<gene>
    <name evidence="2" type="ORF">A6770_14965</name>
</gene>
<evidence type="ECO:0000256" key="1">
    <source>
        <dbReference type="SAM" id="MobiDB-lite"/>
    </source>
</evidence>
<dbReference type="AlphaFoldDB" id="A0A367RKC8"/>
<evidence type="ECO:0000313" key="2">
    <source>
        <dbReference type="EMBL" id="RCJ36925.1"/>
    </source>
</evidence>
<comment type="caution">
    <text evidence="2">The sequence shown here is derived from an EMBL/GenBank/DDBJ whole genome shotgun (WGS) entry which is preliminary data.</text>
</comment>
<accession>A0A367RKC8</accession>
<feature type="compositionally biased region" description="Basic and acidic residues" evidence="1">
    <location>
        <begin position="77"/>
        <end position="87"/>
    </location>
</feature>
<feature type="region of interest" description="Disordered" evidence="1">
    <location>
        <begin position="77"/>
        <end position="154"/>
    </location>
</feature>
<sequence length="154" mass="17738">MSDFKHYDPENETREEYLARRAEYIEGLRSGLNTPSESNTYQGTEGNPDYLEAKLKIQNRSLASKIFGLVFGDNKENYIVSKEDPNKTENTTASDAEKNANRAKMGSQDKPDSTKRDGEWHLWADGRMHKDPEPRQEGTGEWYLDESDGKMKRR</sequence>
<feature type="compositionally biased region" description="Basic and acidic residues" evidence="1">
    <location>
        <begin position="107"/>
        <end position="138"/>
    </location>
</feature>
<dbReference type="EMBL" id="LXQD01000131">
    <property type="protein sequence ID" value="RCJ36925.1"/>
    <property type="molecule type" value="Genomic_DNA"/>
</dbReference>
<reference evidence="2" key="1">
    <citation type="submission" date="2016-04" db="EMBL/GenBank/DDBJ databases">
        <authorList>
            <person name="Tabuchi Yagui T.R."/>
        </authorList>
    </citation>
    <scope>NUCLEOTIDE SEQUENCE [LARGE SCALE GENOMIC DNA]</scope>
    <source>
        <strain evidence="2">NIES-26</strain>
    </source>
</reference>
<dbReference type="Proteomes" id="UP000252107">
    <property type="component" value="Unassembled WGS sequence"/>
</dbReference>
<name>A0A367RKC8_9NOSO</name>
<proteinExistence type="predicted"/>